<evidence type="ECO:0000313" key="2">
    <source>
        <dbReference type="Proteomes" id="UP000408523"/>
    </source>
</evidence>
<comment type="caution">
    <text evidence="1">The sequence shown here is derived from an EMBL/GenBank/DDBJ whole genome shotgun (WGS) entry which is preliminary data.</text>
</comment>
<protein>
    <recommendedName>
        <fullName evidence="3">Glycosyltransferase</fullName>
    </recommendedName>
</protein>
<evidence type="ECO:0008006" key="3">
    <source>
        <dbReference type="Google" id="ProtNLM"/>
    </source>
</evidence>
<name>A0A663A3A4_PHOVU</name>
<accession>A0A663A3A4</accession>
<proteinExistence type="predicted"/>
<sequence length="305" mass="35946">MLAPIVLFVYNRLDCLQRTINSLKKNRLSRETDLYIFSDGPKNEKDLIIINTVRNYLDTITGFRKIERNYSSVNKGLASSIIEGVTLIIKKYGKVIVVEDDLIVSSNFLDWMNQALVKFQFENNIFSVSGFSPQINCWGYPYDSFMVRKAHCWGWGTWSDRWETVDWNIADWNEFRLNKKNQKEFDQLGSEMSGLLFACMEGRISSWWIRFSYNQFKQNKLTVYPCQSKVINDGFTSEATHCCVYNRYRVDFDMSGKEQFNFSFMLMENKCIARQFYSYYSVKARVLGKLKTYLMKLGIIKQYTN</sequence>
<dbReference type="InterPro" id="IPR029044">
    <property type="entry name" value="Nucleotide-diphossugar_trans"/>
</dbReference>
<dbReference type="Proteomes" id="UP000408523">
    <property type="component" value="Unassembled WGS sequence"/>
</dbReference>
<organism evidence="1 2">
    <name type="scientific">Phocaeicola vulgatus</name>
    <name type="common">Bacteroides vulgatus</name>
    <dbReference type="NCBI Taxonomy" id="821"/>
    <lineage>
        <taxon>Bacteria</taxon>
        <taxon>Pseudomonadati</taxon>
        <taxon>Bacteroidota</taxon>
        <taxon>Bacteroidia</taxon>
        <taxon>Bacteroidales</taxon>
        <taxon>Bacteroidaceae</taxon>
        <taxon>Phocaeicola</taxon>
    </lineage>
</organism>
<dbReference type="Gene3D" id="3.90.550.10">
    <property type="entry name" value="Spore Coat Polysaccharide Biosynthesis Protein SpsA, Chain A"/>
    <property type="match status" value="1"/>
</dbReference>
<dbReference type="SUPFAM" id="SSF53448">
    <property type="entry name" value="Nucleotide-diphospho-sugar transferases"/>
    <property type="match status" value="1"/>
</dbReference>
<reference evidence="1 2" key="1">
    <citation type="journal article" date="2019" name="Nat. Commun.">
        <title>Gram positive-like bacteriocins with broad spectrum anti-Bacteroidales activity encoded on mobile elements of the human gut microbiota.</title>
        <authorList>
            <person name="Bechon N."/>
            <person name="Coyne M.J.Jr."/>
            <person name="Laclare-Mceneany V."/>
            <person name="Chatzidaki-Livanis M."/>
            <person name="Ghigo J.-M."/>
            <person name="Comstock L.E."/>
        </authorList>
    </citation>
    <scope>NUCLEOTIDE SEQUENCE [LARGE SCALE GENOMIC DNA]</scope>
    <source>
        <strain evidence="1 2">CL01T12C17</strain>
    </source>
</reference>
<dbReference type="AlphaFoldDB" id="A0A663A3A4"/>
<dbReference type="EMBL" id="RWHZ01000006">
    <property type="protein sequence ID" value="TSE49942.1"/>
    <property type="molecule type" value="Genomic_DNA"/>
</dbReference>
<gene>
    <name evidence="1" type="ORF">EH214_00787</name>
</gene>
<dbReference type="RefSeq" id="WP_181980734.1">
    <property type="nucleotide sequence ID" value="NZ_JABDSE010000001.1"/>
</dbReference>
<evidence type="ECO:0000313" key="1">
    <source>
        <dbReference type="EMBL" id="TSE49942.1"/>
    </source>
</evidence>